<sequence>MKSSFNTQLANWLLDPDGASSPIEDAEVLKKKLLKEDLMKVYEEVELPLVQVLKDVEAVGVSIDTKALQTLSRGLERQLTVLVKKIYKEAGEEFNINSPKQLLDIFSRKLKLHLRSTNVDKIAQFKDKHPLVGLVLQYRELAKVRSTYVEPLLTLTDKGSRIHTTFIQTGTATGRLSSRNPNLQNLPKESQWADDVRRAFIASPGYTLVSFDYSQVQLRILATVARDSRLIEAFQNGEDIHKLTASRIFNVSLEKVTPQMRRVAKTLNFGIVYGMGPRALSRESGLSFIEAQNFIDSYFLEFSKVKQWQEDLTQEVSSKGYVTNLAGRKRYFTEPINFRAAINTPIQGLEADILKRAMIQIHDVFSRRKEWQTKVRLLLPVHDELLFEIQNDTIQEAVPLLTTLMESAYTLAVPVKVDVKMGKNWATLTPYKKKA</sequence>
<keyword evidence="7" id="KW-0238">DNA-binding</keyword>
<comment type="catalytic activity">
    <reaction evidence="8">
        <text>DNA(n) + a 2'-deoxyribonucleoside 5'-triphosphate = DNA(n+1) + diphosphate</text>
        <dbReference type="Rhea" id="RHEA:22508"/>
        <dbReference type="Rhea" id="RHEA-COMP:17339"/>
        <dbReference type="Rhea" id="RHEA-COMP:17340"/>
        <dbReference type="ChEBI" id="CHEBI:33019"/>
        <dbReference type="ChEBI" id="CHEBI:61560"/>
        <dbReference type="ChEBI" id="CHEBI:173112"/>
        <dbReference type="EC" id="2.7.7.7"/>
    </reaction>
</comment>
<dbReference type="GO" id="GO:0003887">
    <property type="term" value="F:DNA-directed DNA polymerase activity"/>
    <property type="evidence" value="ECO:0007669"/>
    <property type="project" value="UniProtKB-KW"/>
</dbReference>
<evidence type="ECO:0000313" key="11">
    <source>
        <dbReference type="Proteomes" id="UP000178808"/>
    </source>
</evidence>
<evidence type="ECO:0000256" key="5">
    <source>
        <dbReference type="ARBA" id="ARBA00022705"/>
    </source>
</evidence>
<evidence type="ECO:0000313" key="10">
    <source>
        <dbReference type="EMBL" id="OGY60835.1"/>
    </source>
</evidence>
<dbReference type="InterPro" id="IPR043502">
    <property type="entry name" value="DNA/RNA_pol_sf"/>
</dbReference>
<dbReference type="GO" id="GO:0003677">
    <property type="term" value="F:DNA binding"/>
    <property type="evidence" value="ECO:0007669"/>
    <property type="project" value="UniProtKB-KW"/>
</dbReference>
<comment type="caution">
    <text evidence="10">The sequence shown here is derived from an EMBL/GenBank/DDBJ whole genome shotgun (WGS) entry which is preliminary data.</text>
</comment>
<dbReference type="Gene3D" id="1.10.150.20">
    <property type="entry name" value="5' to 3' exonuclease, C-terminal subdomain"/>
    <property type="match status" value="1"/>
</dbReference>
<dbReference type="SUPFAM" id="SSF56672">
    <property type="entry name" value="DNA/RNA polymerases"/>
    <property type="match status" value="1"/>
</dbReference>
<keyword evidence="4" id="KW-0548">Nucleotidyltransferase</keyword>
<dbReference type="PRINTS" id="PR00868">
    <property type="entry name" value="DNAPOLI"/>
</dbReference>
<feature type="domain" description="DNA-directed DNA polymerase family A palm" evidence="9">
    <location>
        <begin position="193"/>
        <end position="393"/>
    </location>
</feature>
<dbReference type="Gene3D" id="1.20.1060.10">
    <property type="entry name" value="Taq DNA Polymerase, Chain T, domain 4"/>
    <property type="match status" value="1"/>
</dbReference>
<evidence type="ECO:0000256" key="4">
    <source>
        <dbReference type="ARBA" id="ARBA00022695"/>
    </source>
</evidence>
<evidence type="ECO:0000256" key="2">
    <source>
        <dbReference type="ARBA" id="ARBA00012417"/>
    </source>
</evidence>
<dbReference type="PROSITE" id="PS00447">
    <property type="entry name" value="DNA_POLYMERASE_A"/>
    <property type="match status" value="1"/>
</dbReference>
<dbReference type="Proteomes" id="UP000178808">
    <property type="component" value="Unassembled WGS sequence"/>
</dbReference>
<evidence type="ECO:0000256" key="8">
    <source>
        <dbReference type="ARBA" id="ARBA00049244"/>
    </source>
</evidence>
<accession>A0A1G1Z868</accession>
<keyword evidence="5" id="KW-0235">DNA replication</keyword>
<dbReference type="PANTHER" id="PTHR10133">
    <property type="entry name" value="DNA POLYMERASE I"/>
    <property type="match status" value="1"/>
</dbReference>
<dbReference type="EMBL" id="MHIZ01000004">
    <property type="protein sequence ID" value="OGY60835.1"/>
    <property type="molecule type" value="Genomic_DNA"/>
</dbReference>
<name>A0A1G1Z868_9BACT</name>
<keyword evidence="6" id="KW-0239">DNA-directed DNA polymerase</keyword>
<dbReference type="FunFam" id="1.10.150.20:FF:000002">
    <property type="entry name" value="DNA polymerase I"/>
    <property type="match status" value="1"/>
</dbReference>
<dbReference type="SMART" id="SM00482">
    <property type="entry name" value="POLAc"/>
    <property type="match status" value="1"/>
</dbReference>
<dbReference type="InterPro" id="IPR001098">
    <property type="entry name" value="DNA-dir_DNA_pol_A_palm_dom"/>
</dbReference>
<dbReference type="PANTHER" id="PTHR10133:SF27">
    <property type="entry name" value="DNA POLYMERASE NU"/>
    <property type="match status" value="1"/>
</dbReference>
<keyword evidence="3" id="KW-0808">Transferase</keyword>
<dbReference type="GO" id="GO:0006261">
    <property type="term" value="P:DNA-templated DNA replication"/>
    <property type="evidence" value="ECO:0007669"/>
    <property type="project" value="InterPro"/>
</dbReference>
<reference evidence="10 11" key="1">
    <citation type="journal article" date="2016" name="Nat. Commun.">
        <title>Thousands of microbial genomes shed light on interconnected biogeochemical processes in an aquifer system.</title>
        <authorList>
            <person name="Anantharaman K."/>
            <person name="Brown C.T."/>
            <person name="Hug L.A."/>
            <person name="Sharon I."/>
            <person name="Castelle C.J."/>
            <person name="Probst A.J."/>
            <person name="Thomas B.C."/>
            <person name="Singh A."/>
            <person name="Wilkins M.J."/>
            <person name="Karaoz U."/>
            <person name="Brodie E.L."/>
            <person name="Williams K.H."/>
            <person name="Hubbard S.S."/>
            <person name="Banfield J.F."/>
        </authorList>
    </citation>
    <scope>NUCLEOTIDE SEQUENCE [LARGE SCALE GENOMIC DNA]</scope>
</reference>
<evidence type="ECO:0000256" key="1">
    <source>
        <dbReference type="ARBA" id="ARBA00007705"/>
    </source>
</evidence>
<gene>
    <name evidence="10" type="ORF">A3I31_01505</name>
</gene>
<evidence type="ECO:0000256" key="3">
    <source>
        <dbReference type="ARBA" id="ARBA00022679"/>
    </source>
</evidence>
<organism evidence="10 11">
    <name type="scientific">Candidatus Colwellbacteria bacterium RIFCSPLOWO2_02_FULL_44_20b</name>
    <dbReference type="NCBI Taxonomy" id="1797691"/>
    <lineage>
        <taxon>Bacteria</taxon>
        <taxon>Candidatus Colwelliibacteriota</taxon>
    </lineage>
</organism>
<dbReference type="GO" id="GO:0006302">
    <property type="term" value="P:double-strand break repair"/>
    <property type="evidence" value="ECO:0007669"/>
    <property type="project" value="TreeGrafter"/>
</dbReference>
<comment type="similarity">
    <text evidence="1">Belongs to the DNA polymerase type-A family.</text>
</comment>
<dbReference type="Gene3D" id="3.30.70.370">
    <property type="match status" value="1"/>
</dbReference>
<evidence type="ECO:0000259" key="9">
    <source>
        <dbReference type="SMART" id="SM00482"/>
    </source>
</evidence>
<dbReference type="InterPro" id="IPR002298">
    <property type="entry name" value="DNA_polymerase_A"/>
</dbReference>
<dbReference type="AlphaFoldDB" id="A0A1G1Z868"/>
<dbReference type="EC" id="2.7.7.7" evidence="2"/>
<dbReference type="InterPro" id="IPR019760">
    <property type="entry name" value="DNA-dir_DNA_pol_A_CS"/>
</dbReference>
<dbReference type="Pfam" id="PF00476">
    <property type="entry name" value="DNA_pol_A"/>
    <property type="match status" value="1"/>
</dbReference>
<proteinExistence type="inferred from homology"/>
<protein>
    <recommendedName>
        <fullName evidence="2">DNA-directed DNA polymerase</fullName>
        <ecNumber evidence="2">2.7.7.7</ecNumber>
    </recommendedName>
</protein>
<dbReference type="CDD" id="cd08637">
    <property type="entry name" value="DNA_pol_A_pol_I_C"/>
    <property type="match status" value="1"/>
</dbReference>
<evidence type="ECO:0000256" key="7">
    <source>
        <dbReference type="ARBA" id="ARBA00023125"/>
    </source>
</evidence>
<evidence type="ECO:0000256" key="6">
    <source>
        <dbReference type="ARBA" id="ARBA00022932"/>
    </source>
</evidence>